<dbReference type="Proteomes" id="UP000308600">
    <property type="component" value="Unassembled WGS sequence"/>
</dbReference>
<accession>A0ACD3B4W0</accession>
<name>A0ACD3B4W0_9AGAR</name>
<reference evidence="1 2" key="1">
    <citation type="journal article" date="2019" name="Nat. Ecol. Evol.">
        <title>Megaphylogeny resolves global patterns of mushroom evolution.</title>
        <authorList>
            <person name="Varga T."/>
            <person name="Krizsan K."/>
            <person name="Foldi C."/>
            <person name="Dima B."/>
            <person name="Sanchez-Garcia M."/>
            <person name="Sanchez-Ramirez S."/>
            <person name="Szollosi G.J."/>
            <person name="Szarkandi J.G."/>
            <person name="Papp V."/>
            <person name="Albert L."/>
            <person name="Andreopoulos W."/>
            <person name="Angelini C."/>
            <person name="Antonin V."/>
            <person name="Barry K.W."/>
            <person name="Bougher N.L."/>
            <person name="Buchanan P."/>
            <person name="Buyck B."/>
            <person name="Bense V."/>
            <person name="Catcheside P."/>
            <person name="Chovatia M."/>
            <person name="Cooper J."/>
            <person name="Damon W."/>
            <person name="Desjardin D."/>
            <person name="Finy P."/>
            <person name="Geml J."/>
            <person name="Haridas S."/>
            <person name="Hughes K."/>
            <person name="Justo A."/>
            <person name="Karasinski D."/>
            <person name="Kautmanova I."/>
            <person name="Kiss B."/>
            <person name="Kocsube S."/>
            <person name="Kotiranta H."/>
            <person name="LaButti K.M."/>
            <person name="Lechner B.E."/>
            <person name="Liimatainen K."/>
            <person name="Lipzen A."/>
            <person name="Lukacs Z."/>
            <person name="Mihaltcheva S."/>
            <person name="Morgado L.N."/>
            <person name="Niskanen T."/>
            <person name="Noordeloos M.E."/>
            <person name="Ohm R.A."/>
            <person name="Ortiz-Santana B."/>
            <person name="Ovrebo C."/>
            <person name="Racz N."/>
            <person name="Riley R."/>
            <person name="Savchenko A."/>
            <person name="Shiryaev A."/>
            <person name="Soop K."/>
            <person name="Spirin V."/>
            <person name="Szebenyi C."/>
            <person name="Tomsovsky M."/>
            <person name="Tulloss R.E."/>
            <person name="Uehling J."/>
            <person name="Grigoriev I.V."/>
            <person name="Vagvolgyi C."/>
            <person name="Papp T."/>
            <person name="Martin F.M."/>
            <person name="Miettinen O."/>
            <person name="Hibbett D.S."/>
            <person name="Nagy L.G."/>
        </authorList>
    </citation>
    <scope>NUCLEOTIDE SEQUENCE [LARGE SCALE GENOMIC DNA]</scope>
    <source>
        <strain evidence="1 2">NL-1719</strain>
    </source>
</reference>
<proteinExistence type="predicted"/>
<dbReference type="EMBL" id="ML208278">
    <property type="protein sequence ID" value="TFK73108.1"/>
    <property type="molecule type" value="Genomic_DNA"/>
</dbReference>
<keyword evidence="2" id="KW-1185">Reference proteome</keyword>
<gene>
    <name evidence="1" type="ORF">BDN72DRAFT_246908</name>
</gene>
<organism evidence="1 2">
    <name type="scientific">Pluteus cervinus</name>
    <dbReference type="NCBI Taxonomy" id="181527"/>
    <lineage>
        <taxon>Eukaryota</taxon>
        <taxon>Fungi</taxon>
        <taxon>Dikarya</taxon>
        <taxon>Basidiomycota</taxon>
        <taxon>Agaricomycotina</taxon>
        <taxon>Agaricomycetes</taxon>
        <taxon>Agaricomycetidae</taxon>
        <taxon>Agaricales</taxon>
        <taxon>Pluteineae</taxon>
        <taxon>Pluteaceae</taxon>
        <taxon>Pluteus</taxon>
    </lineage>
</organism>
<protein>
    <submittedName>
        <fullName evidence="1">Uncharacterized protein</fullName>
    </submittedName>
</protein>
<evidence type="ECO:0000313" key="2">
    <source>
        <dbReference type="Proteomes" id="UP000308600"/>
    </source>
</evidence>
<sequence>MSAQSRALSIPEILDLIFGNLAIEDDGLLAPKTFGGETGSDTDALDWWDSGSDSESSDSDLDLGLSEDSDSDSMSSLSSLGSGILPFRTHIPGMGKRSALFSAALTCRRFTPSALRVLWRTMDSLDPLISVLPVDITRSRKRLLAAEIPPEAWAKFEAYGNRIHVLTLSKKGVKSMTCKSRNRSVYVALFAMNRLQLPSLRALIITRLNNSACLTICSSLLASPRLDRIRIDSVASRDVFASFCTILHHTAQQPLHSFLVNSVVRAADLESIISPTLHVLQVGIGRKGSDLQKLANLPLLRELYLRLAGDMDDISVSLPSLKVLRLSGKLNSISGFLSSCRCDAERVSIKLPDDWHLVATPGPEPGILFAIISKRWKNNIKHIELDCSSYKKPLADVWDNFLETITPLQDIPLLTLRILNSPFRLDSKDIILSVPQYFPHIQTLELPWSKTPKGLTFRQLRSLAEGCPHLQYLGVTVTLQANLSKLPVLNHGLKALNVLNSTTTVPALDTASNLHRIFPLLTRIETTSFALKHEKWKDVERMLELLHERERVLP</sequence>
<evidence type="ECO:0000313" key="1">
    <source>
        <dbReference type="EMBL" id="TFK73108.1"/>
    </source>
</evidence>